<comment type="caution">
    <text evidence="6">The sequence shown here is derived from an EMBL/GenBank/DDBJ whole genome shotgun (WGS) entry which is preliminary data.</text>
</comment>
<dbReference type="Gene3D" id="3.80.10.10">
    <property type="entry name" value="Ribonuclease Inhibitor"/>
    <property type="match status" value="2"/>
</dbReference>
<evidence type="ECO:0000313" key="6">
    <source>
        <dbReference type="EMBL" id="CAB9518803.1"/>
    </source>
</evidence>
<keyword evidence="5" id="KW-0812">Transmembrane</keyword>
<dbReference type="Pfam" id="PF00560">
    <property type="entry name" value="LRR_1"/>
    <property type="match status" value="1"/>
</dbReference>
<dbReference type="PANTHER" id="PTHR47988">
    <property type="entry name" value="SOMATIC EMBRYOGENESIS RECEPTOR KINASE 1"/>
    <property type="match status" value="1"/>
</dbReference>
<keyword evidence="5" id="KW-1133">Transmembrane helix</keyword>
<dbReference type="Proteomes" id="UP001153069">
    <property type="component" value="Unassembled WGS sequence"/>
</dbReference>
<gene>
    <name evidence="6" type="ORF">SEMRO_964_G225490.1</name>
</gene>
<feature type="region of interest" description="Disordered" evidence="4">
    <location>
        <begin position="1"/>
        <end position="26"/>
    </location>
</feature>
<dbReference type="EMBL" id="CAICTM010000962">
    <property type="protein sequence ID" value="CAB9518803.1"/>
    <property type="molecule type" value="Genomic_DNA"/>
</dbReference>
<feature type="transmembrane region" description="Helical" evidence="5">
    <location>
        <begin position="152"/>
        <end position="171"/>
    </location>
</feature>
<dbReference type="AlphaFoldDB" id="A0A9N8HQ95"/>
<keyword evidence="1" id="KW-0433">Leucine-rich repeat</keyword>
<proteinExistence type="predicted"/>
<dbReference type="InterPro" id="IPR032675">
    <property type="entry name" value="LRR_dom_sf"/>
</dbReference>
<evidence type="ECO:0000256" key="1">
    <source>
        <dbReference type="ARBA" id="ARBA00022614"/>
    </source>
</evidence>
<evidence type="ECO:0000256" key="4">
    <source>
        <dbReference type="SAM" id="MobiDB-lite"/>
    </source>
</evidence>
<reference evidence="6" key="1">
    <citation type="submission" date="2020-06" db="EMBL/GenBank/DDBJ databases">
        <authorList>
            <consortium name="Plant Systems Biology data submission"/>
        </authorList>
    </citation>
    <scope>NUCLEOTIDE SEQUENCE</scope>
    <source>
        <strain evidence="6">D6</strain>
    </source>
</reference>
<name>A0A9N8HQ95_9STRA</name>
<feature type="compositionally biased region" description="Polar residues" evidence="4">
    <location>
        <begin position="639"/>
        <end position="651"/>
    </location>
</feature>
<sequence length="651" mass="71843">MEARLQDSGLYQGEDTATPEQDNTRIELVDTNTNVAPEDTVQNDNTHGIMPLPPLERTMANRRAQVQPGAYPGGGNQATEENLEPAETDIEPTTTGPPTGRIEPEIENSGLAVANLIQDETTPQDLPQAQDYNLENENTNREERMKQFKTKVLLGVIVLLAIILILVAILIPRRQENGADIVPTPMPSELPRSNPSQGPSSYSEYWLSLFPESTVAAIQENPESPQSMAFEWLVEEIDILHNLTEQRVVQRFVLATFYFANSEQRWYFSDSWLNHSVHECLWYSGLEDWYFFFEANIYFPLDHIGPCEQDPAGYLEDGILYQGDGIIKHFWLSFNGMVGSGIPPEFYMLTELRSLALDGFDLTGTIPEELSGLANLEYVSMNDCGLYGSIPETIGQLANLEHFYLGFNSLTGTIPSSLYALTNSMRGIVLTENLITGPGLFLNNLILSGSIPDELAVLTDMVLVGTIPSWLGNLKSLDSLLLERSSFTGTIPTELGLLTKLGSLWLGVNILSGTILSEFGLCEEVIWLNMEINDLTGTIPTELGLLTHGLLQLFLHDNDLTGTVPLELGNVPFPAPYGQVYLHGNDLSGIIPESLCSANDLTFDCSSQLCGCDWCNCSDNRTSLILEEETTNEDDQLLSGANQTEGNQTEA</sequence>
<dbReference type="SUPFAM" id="SSF52058">
    <property type="entry name" value="L domain-like"/>
    <property type="match status" value="1"/>
</dbReference>
<evidence type="ECO:0000256" key="5">
    <source>
        <dbReference type="SAM" id="Phobius"/>
    </source>
</evidence>
<keyword evidence="6" id="KW-0675">Receptor</keyword>
<keyword evidence="7" id="KW-1185">Reference proteome</keyword>
<feature type="region of interest" description="Disordered" evidence="4">
    <location>
        <begin position="630"/>
        <end position="651"/>
    </location>
</feature>
<evidence type="ECO:0000313" key="7">
    <source>
        <dbReference type="Proteomes" id="UP001153069"/>
    </source>
</evidence>
<keyword evidence="6" id="KW-0808">Transferase</keyword>
<evidence type="ECO:0000256" key="3">
    <source>
        <dbReference type="ARBA" id="ARBA00022737"/>
    </source>
</evidence>
<keyword evidence="2" id="KW-0732">Signal</keyword>
<keyword evidence="3" id="KW-0677">Repeat</keyword>
<protein>
    <submittedName>
        <fullName evidence="6">LRR receptor-like serine threonine-protein kinase</fullName>
    </submittedName>
</protein>
<dbReference type="InterPro" id="IPR001611">
    <property type="entry name" value="Leu-rich_rpt"/>
</dbReference>
<organism evidence="6 7">
    <name type="scientific">Seminavis robusta</name>
    <dbReference type="NCBI Taxonomy" id="568900"/>
    <lineage>
        <taxon>Eukaryota</taxon>
        <taxon>Sar</taxon>
        <taxon>Stramenopiles</taxon>
        <taxon>Ochrophyta</taxon>
        <taxon>Bacillariophyta</taxon>
        <taxon>Bacillariophyceae</taxon>
        <taxon>Bacillariophycidae</taxon>
        <taxon>Naviculales</taxon>
        <taxon>Naviculaceae</taxon>
        <taxon>Seminavis</taxon>
    </lineage>
</organism>
<accession>A0A9N8HQ95</accession>
<evidence type="ECO:0000256" key="2">
    <source>
        <dbReference type="ARBA" id="ARBA00022729"/>
    </source>
</evidence>
<dbReference type="FunFam" id="3.80.10.10:FF:000041">
    <property type="entry name" value="LRR receptor-like serine/threonine-protein kinase ERECTA"/>
    <property type="match status" value="1"/>
</dbReference>
<dbReference type="GO" id="GO:0016301">
    <property type="term" value="F:kinase activity"/>
    <property type="evidence" value="ECO:0007669"/>
    <property type="project" value="UniProtKB-KW"/>
</dbReference>
<feature type="region of interest" description="Disordered" evidence="4">
    <location>
        <begin position="69"/>
        <end position="98"/>
    </location>
</feature>
<keyword evidence="6" id="KW-0418">Kinase</keyword>
<feature type="compositionally biased region" description="Acidic residues" evidence="4">
    <location>
        <begin position="81"/>
        <end position="90"/>
    </location>
</feature>
<keyword evidence="5" id="KW-0472">Membrane</keyword>